<evidence type="ECO:0000259" key="11">
    <source>
        <dbReference type="PROSITE" id="PS50850"/>
    </source>
</evidence>
<protein>
    <submittedName>
        <fullName evidence="12">General substrate transporter</fullName>
    </submittedName>
</protein>
<feature type="transmembrane region" description="Helical" evidence="10">
    <location>
        <begin position="65"/>
        <end position="85"/>
    </location>
</feature>
<dbReference type="GO" id="GO:0016020">
    <property type="term" value="C:membrane"/>
    <property type="evidence" value="ECO:0007669"/>
    <property type="project" value="UniProtKB-SubCell"/>
</dbReference>
<dbReference type="PANTHER" id="PTHR48022">
    <property type="entry name" value="PLASTIDIC GLUCOSE TRANSPORTER 4"/>
    <property type="match status" value="1"/>
</dbReference>
<feature type="transmembrane region" description="Helical" evidence="10">
    <location>
        <begin position="191"/>
        <end position="213"/>
    </location>
</feature>
<dbReference type="EMBL" id="WTXG01000057">
    <property type="protein sequence ID" value="KAI0295609.1"/>
    <property type="molecule type" value="Genomic_DNA"/>
</dbReference>
<dbReference type="FunFam" id="1.20.1250.20:FF:000026">
    <property type="entry name" value="MFS quinate transporter QutD"/>
    <property type="match status" value="1"/>
</dbReference>
<evidence type="ECO:0000256" key="6">
    <source>
        <dbReference type="ARBA" id="ARBA00023136"/>
    </source>
</evidence>
<dbReference type="SUPFAM" id="SSF103473">
    <property type="entry name" value="MFS general substrate transporter"/>
    <property type="match status" value="1"/>
</dbReference>
<sequence length="540" mass="59223">MGINEAHLLKNIRVYWLAFIAYWGIVLFGYDTGVAGGVVQSKYFQIQFGVRPAVGPVNQSRIDNVSANVVSVLQAGAFFGALSSAPVSAWIGRRRTLLFYTLIFAVGAVLQTIASGEGKRGLGYIYGGRVVSGFGIGAISAVAPAYVSECSPKEVRGRITGMFQIMVAIGVMISYFINFGIGLHVHNSPNIWRIPFGFQFVPAGILAFGLLTVRESPRWLASKGRGVEALVNLAYLRRRPSNSEDVRHELAEIEAALEEEREVRANLGLREAFLGRGNFIRFLIAFFIFFLQQWCGQNSVNYYAPQIFTSIGYTGATNSLLAAGVYGVVKVIATTIFIFFFVDSWGRKASLFISAIGMGTLFFIVGALLKTHPPSSTPLPNPPASGKAMAAMIYIYVCFYSMGWGPLPWVYVSDIFPTRTRHYGLAVASSSQWLWNFVVSRVTPTIHTRLGYKMFLMFASLNIGAMAPFSLLIPETKGRSLEEMDIIFGAISADDRAAHVARRRGQGASCFASSSLSSLTCGVNDRILESRGRRRFGLIR</sequence>
<dbReference type="Proteomes" id="UP001203297">
    <property type="component" value="Unassembled WGS sequence"/>
</dbReference>
<organism evidence="12 13">
    <name type="scientific">Multifurca ochricompacta</name>
    <dbReference type="NCBI Taxonomy" id="376703"/>
    <lineage>
        <taxon>Eukaryota</taxon>
        <taxon>Fungi</taxon>
        <taxon>Dikarya</taxon>
        <taxon>Basidiomycota</taxon>
        <taxon>Agaricomycotina</taxon>
        <taxon>Agaricomycetes</taxon>
        <taxon>Russulales</taxon>
        <taxon>Russulaceae</taxon>
        <taxon>Multifurca</taxon>
    </lineage>
</organism>
<feature type="transmembrane region" description="Helical" evidence="10">
    <location>
        <begin position="126"/>
        <end position="147"/>
    </location>
</feature>
<feature type="coiled-coil region" evidence="9">
    <location>
        <begin position="243"/>
        <end position="270"/>
    </location>
</feature>
<keyword evidence="5 10" id="KW-1133">Transmembrane helix</keyword>
<evidence type="ECO:0000256" key="4">
    <source>
        <dbReference type="ARBA" id="ARBA00022692"/>
    </source>
</evidence>
<comment type="caution">
    <text evidence="12">The sequence shown here is derived from an EMBL/GenBank/DDBJ whole genome shotgun (WGS) entry which is preliminary data.</text>
</comment>
<feature type="transmembrane region" description="Helical" evidence="10">
    <location>
        <begin position="159"/>
        <end position="185"/>
    </location>
</feature>
<comment type="subcellular location">
    <subcellularLocation>
        <location evidence="1">Membrane</location>
        <topology evidence="1">Multi-pass membrane protein</topology>
    </subcellularLocation>
</comment>
<feature type="transmembrane region" description="Helical" evidence="10">
    <location>
        <begin position="454"/>
        <end position="474"/>
    </location>
</feature>
<evidence type="ECO:0000256" key="7">
    <source>
        <dbReference type="ARBA" id="ARBA00049119"/>
    </source>
</evidence>
<evidence type="ECO:0000256" key="1">
    <source>
        <dbReference type="ARBA" id="ARBA00004141"/>
    </source>
</evidence>
<evidence type="ECO:0000313" key="13">
    <source>
        <dbReference type="Proteomes" id="UP001203297"/>
    </source>
</evidence>
<evidence type="ECO:0000256" key="10">
    <source>
        <dbReference type="SAM" id="Phobius"/>
    </source>
</evidence>
<feature type="transmembrane region" description="Helical" evidence="10">
    <location>
        <begin position="12"/>
        <end position="30"/>
    </location>
</feature>
<proteinExistence type="inferred from homology"/>
<dbReference type="InterPro" id="IPR005828">
    <property type="entry name" value="MFS_sugar_transport-like"/>
</dbReference>
<keyword evidence="13" id="KW-1185">Reference proteome</keyword>
<feature type="transmembrane region" description="Helical" evidence="10">
    <location>
        <begin position="389"/>
        <end position="411"/>
    </location>
</feature>
<comment type="similarity">
    <text evidence="2 8">Belongs to the major facilitator superfamily. Sugar transporter (TC 2.A.1.1) family.</text>
</comment>
<comment type="catalytic activity">
    <reaction evidence="7">
        <text>myo-inositol(out) + H(+)(out) = myo-inositol(in) + H(+)(in)</text>
        <dbReference type="Rhea" id="RHEA:60364"/>
        <dbReference type="ChEBI" id="CHEBI:15378"/>
        <dbReference type="ChEBI" id="CHEBI:17268"/>
    </reaction>
</comment>
<dbReference type="InterPro" id="IPR005829">
    <property type="entry name" value="Sugar_transporter_CS"/>
</dbReference>
<dbReference type="AlphaFoldDB" id="A0AAD4QL43"/>
<evidence type="ECO:0000256" key="8">
    <source>
        <dbReference type="RuleBase" id="RU003346"/>
    </source>
</evidence>
<keyword evidence="6 10" id="KW-0472">Membrane</keyword>
<dbReference type="PRINTS" id="PR00171">
    <property type="entry name" value="SUGRTRNSPORT"/>
</dbReference>
<feature type="transmembrane region" description="Helical" evidence="10">
    <location>
        <begin position="320"/>
        <end position="342"/>
    </location>
</feature>
<accession>A0AAD4QL43</accession>
<dbReference type="Gene3D" id="1.20.1250.20">
    <property type="entry name" value="MFS general substrate transporter like domains"/>
    <property type="match status" value="1"/>
</dbReference>
<dbReference type="InterPro" id="IPR003663">
    <property type="entry name" value="Sugar/inositol_transpt"/>
</dbReference>
<dbReference type="PROSITE" id="PS00216">
    <property type="entry name" value="SUGAR_TRANSPORT_1"/>
    <property type="match status" value="1"/>
</dbReference>
<feature type="domain" description="Major facilitator superfamily (MFS) profile" evidence="11">
    <location>
        <begin position="17"/>
        <end position="477"/>
    </location>
</feature>
<evidence type="ECO:0000256" key="3">
    <source>
        <dbReference type="ARBA" id="ARBA00022448"/>
    </source>
</evidence>
<evidence type="ECO:0000256" key="2">
    <source>
        <dbReference type="ARBA" id="ARBA00010992"/>
    </source>
</evidence>
<dbReference type="NCBIfam" id="TIGR00879">
    <property type="entry name" value="SP"/>
    <property type="match status" value="1"/>
</dbReference>
<evidence type="ECO:0000313" key="12">
    <source>
        <dbReference type="EMBL" id="KAI0295609.1"/>
    </source>
</evidence>
<keyword evidence="9" id="KW-0175">Coiled coil</keyword>
<keyword evidence="4 10" id="KW-0812">Transmembrane</keyword>
<dbReference type="Pfam" id="PF00083">
    <property type="entry name" value="Sugar_tr"/>
    <property type="match status" value="1"/>
</dbReference>
<dbReference type="PROSITE" id="PS00217">
    <property type="entry name" value="SUGAR_TRANSPORT_2"/>
    <property type="match status" value="1"/>
</dbReference>
<dbReference type="GO" id="GO:0005351">
    <property type="term" value="F:carbohydrate:proton symporter activity"/>
    <property type="evidence" value="ECO:0007669"/>
    <property type="project" value="TreeGrafter"/>
</dbReference>
<gene>
    <name evidence="12" type="ORF">B0F90DRAFT_1750369</name>
</gene>
<dbReference type="InterPro" id="IPR020846">
    <property type="entry name" value="MFS_dom"/>
</dbReference>
<keyword evidence="3 8" id="KW-0813">Transport</keyword>
<feature type="transmembrane region" description="Helical" evidence="10">
    <location>
        <begin position="279"/>
        <end position="300"/>
    </location>
</feature>
<reference evidence="12" key="1">
    <citation type="journal article" date="2022" name="New Phytol.">
        <title>Evolutionary transition to the ectomycorrhizal habit in the genomes of a hyperdiverse lineage of mushroom-forming fungi.</title>
        <authorList>
            <person name="Looney B."/>
            <person name="Miyauchi S."/>
            <person name="Morin E."/>
            <person name="Drula E."/>
            <person name="Courty P.E."/>
            <person name="Kohler A."/>
            <person name="Kuo A."/>
            <person name="LaButti K."/>
            <person name="Pangilinan J."/>
            <person name="Lipzen A."/>
            <person name="Riley R."/>
            <person name="Andreopoulos W."/>
            <person name="He G."/>
            <person name="Johnson J."/>
            <person name="Nolan M."/>
            <person name="Tritt A."/>
            <person name="Barry K.W."/>
            <person name="Grigoriev I.V."/>
            <person name="Nagy L.G."/>
            <person name="Hibbett D."/>
            <person name="Henrissat B."/>
            <person name="Matheny P.B."/>
            <person name="Labbe J."/>
            <person name="Martin F.M."/>
        </authorList>
    </citation>
    <scope>NUCLEOTIDE SEQUENCE</scope>
    <source>
        <strain evidence="12">BPL690</strain>
    </source>
</reference>
<dbReference type="InterPro" id="IPR050360">
    <property type="entry name" value="MFS_Sugar_Transporters"/>
</dbReference>
<dbReference type="InterPro" id="IPR036259">
    <property type="entry name" value="MFS_trans_sf"/>
</dbReference>
<dbReference type="PROSITE" id="PS50850">
    <property type="entry name" value="MFS"/>
    <property type="match status" value="1"/>
</dbReference>
<feature type="transmembrane region" description="Helical" evidence="10">
    <location>
        <begin position="97"/>
        <end position="114"/>
    </location>
</feature>
<feature type="transmembrane region" description="Helical" evidence="10">
    <location>
        <begin position="349"/>
        <end position="369"/>
    </location>
</feature>
<evidence type="ECO:0000256" key="9">
    <source>
        <dbReference type="SAM" id="Coils"/>
    </source>
</evidence>
<name>A0AAD4QL43_9AGAM</name>
<dbReference type="PANTHER" id="PTHR48022:SF23">
    <property type="entry name" value="MAJOR FACILITATOR SUPERFAMILY (MFS) PROFILE DOMAIN-CONTAINING PROTEIN"/>
    <property type="match status" value="1"/>
</dbReference>
<evidence type="ECO:0000256" key="5">
    <source>
        <dbReference type="ARBA" id="ARBA00022989"/>
    </source>
</evidence>